<dbReference type="STRING" id="1384459.GL4_3229"/>
<dbReference type="KEGG" id="mcg:GL4_3229"/>
<protein>
    <submittedName>
        <fullName evidence="1">Uncharacterized protein</fullName>
    </submittedName>
</protein>
<keyword evidence="2" id="KW-1185">Reference proteome</keyword>
<proteinExistence type="predicted"/>
<dbReference type="EMBL" id="AP014648">
    <property type="protein sequence ID" value="BAQ18660.1"/>
    <property type="molecule type" value="Genomic_DNA"/>
</dbReference>
<organism evidence="1 2">
    <name type="scientific">Methyloceanibacter caenitepidi</name>
    <dbReference type="NCBI Taxonomy" id="1384459"/>
    <lineage>
        <taxon>Bacteria</taxon>
        <taxon>Pseudomonadati</taxon>
        <taxon>Pseudomonadota</taxon>
        <taxon>Alphaproteobacteria</taxon>
        <taxon>Hyphomicrobiales</taxon>
        <taxon>Hyphomicrobiaceae</taxon>
        <taxon>Methyloceanibacter</taxon>
    </lineage>
</organism>
<dbReference type="AlphaFoldDB" id="A0A0A8K6W1"/>
<evidence type="ECO:0000313" key="2">
    <source>
        <dbReference type="Proteomes" id="UP000031643"/>
    </source>
</evidence>
<name>A0A0A8K6W1_9HYPH</name>
<dbReference type="HOGENOM" id="CLU_3218484_0_0_5"/>
<reference evidence="1 2" key="1">
    <citation type="submission" date="2014-09" db="EMBL/GenBank/DDBJ databases">
        <title>Genome sequencing of Methyloceanibacter caenitepidi Gela4.</title>
        <authorList>
            <person name="Takeuchi M."/>
            <person name="Susumu S."/>
            <person name="Kamagata Y."/>
            <person name="Oshima K."/>
            <person name="Hattori M."/>
            <person name="Iwasaki W."/>
        </authorList>
    </citation>
    <scope>NUCLEOTIDE SEQUENCE [LARGE SCALE GENOMIC DNA]</scope>
    <source>
        <strain evidence="1 2">Gela4</strain>
    </source>
</reference>
<accession>A0A0A8K6W1</accession>
<evidence type="ECO:0000313" key="1">
    <source>
        <dbReference type="EMBL" id="BAQ18660.1"/>
    </source>
</evidence>
<sequence>MLLDWQSIAAHLYDKPQKRESVSWRAPIGDSEVEALDRRRKIHA</sequence>
<gene>
    <name evidence="1" type="ORF">GL4_3229</name>
</gene>
<dbReference type="Proteomes" id="UP000031643">
    <property type="component" value="Chromosome"/>
</dbReference>